<organism evidence="1">
    <name type="scientific">Schistosoma mansoni</name>
    <name type="common">Blood fluke</name>
    <dbReference type="NCBI Taxonomy" id="6183"/>
    <lineage>
        <taxon>Eukaryota</taxon>
        <taxon>Metazoa</taxon>
        <taxon>Spiralia</taxon>
        <taxon>Lophotrochozoa</taxon>
        <taxon>Platyhelminthes</taxon>
        <taxon>Trematoda</taxon>
        <taxon>Digenea</taxon>
        <taxon>Strigeidida</taxon>
        <taxon>Schistosomatoidea</taxon>
        <taxon>Schistosomatidae</taxon>
        <taxon>Schistosoma</taxon>
    </lineage>
</organism>
<name>A0A5K4FB43_SCHMA</name>
<dbReference type="InParanoid" id="A0A5K4FB43"/>
<dbReference type="WBParaSite" id="Smp_329980.1">
    <property type="protein sequence ID" value="Smp_329980.1"/>
    <property type="gene ID" value="Smp_329980"/>
</dbReference>
<protein>
    <submittedName>
        <fullName evidence="1">Uncharacterized protein</fullName>
    </submittedName>
</protein>
<dbReference type="AlphaFoldDB" id="A0A5K4FB43"/>
<accession>A0A5K4FB43</accession>
<dbReference type="STRING" id="6183.A0A5K4FB43"/>
<proteinExistence type="predicted"/>
<evidence type="ECO:0000313" key="1">
    <source>
        <dbReference type="WBParaSite" id="Smp_329980.1"/>
    </source>
</evidence>
<sequence>MSLAGGKLAADLKTAAHLSEALKSQDSVALKSDMEMNEQEQAGEIEKQYLGKLQFSLDYDFQKAEVRIKLCVHVISIEYICTYVCIVQAMNTESMTFL</sequence>
<reference evidence="1" key="1">
    <citation type="submission" date="2019-11" db="UniProtKB">
        <authorList>
            <consortium name="WormBaseParasite"/>
        </authorList>
    </citation>
    <scope>IDENTIFICATION</scope>
    <source>
        <strain evidence="1">Puerto Rican</strain>
    </source>
</reference>